<comment type="similarity">
    <text evidence="9">Belongs to the 'phage' integrase family. XerC subfamily.</text>
</comment>
<organism evidence="12 13">
    <name type="scientific">Roseiterribacter gracilis</name>
    <dbReference type="NCBI Taxonomy" id="2812848"/>
    <lineage>
        <taxon>Bacteria</taxon>
        <taxon>Pseudomonadati</taxon>
        <taxon>Pseudomonadota</taxon>
        <taxon>Alphaproteobacteria</taxon>
        <taxon>Rhodospirillales</taxon>
        <taxon>Roseiterribacteraceae</taxon>
        <taxon>Roseiterribacter</taxon>
    </lineage>
</organism>
<sequence length="291" mass="31419">MQSERRLSAHTLDSYTGDVDRFLRFLAEHHGRNVALADLGNATLAEFRSWSAALARDGAAATSRARALSSVKGLFRFLDKNGTLHNAALGTMRAPKLPKSIPKPLTQLDAEALLANADDHPTDDWLGKRDAALFTLLYGCGLRIDEALSLNRRTVPLGDALTVLGKGKKERRVPVLPAVAAALSAYVDALPYAGGPDAPLFVGAKGKRLDAGVAQRRMRELRRQLQLPETATPHALRHSFATHLLSAGGDLRAIQELLGHASLSTTQRYTAVETEQLLAVYQSAHPRAKAS</sequence>
<dbReference type="GO" id="GO:0007059">
    <property type="term" value="P:chromosome segregation"/>
    <property type="evidence" value="ECO:0007669"/>
    <property type="project" value="UniProtKB-UniRule"/>
</dbReference>
<gene>
    <name evidence="9 12" type="primary">xerC</name>
    <name evidence="12" type="ORF">TMPK1_34410</name>
</gene>
<keyword evidence="8 9" id="KW-0131">Cell cycle</keyword>
<dbReference type="GO" id="GO:0009037">
    <property type="term" value="F:tyrosine-based site-specific recombinase activity"/>
    <property type="evidence" value="ECO:0007669"/>
    <property type="project" value="UniProtKB-UniRule"/>
</dbReference>
<dbReference type="InterPro" id="IPR004107">
    <property type="entry name" value="Integrase_SAM-like_N"/>
</dbReference>
<dbReference type="PANTHER" id="PTHR30349:SF90">
    <property type="entry name" value="TYROSINE RECOMBINASE XERD"/>
    <property type="match status" value="1"/>
</dbReference>
<dbReference type="InterPro" id="IPR002104">
    <property type="entry name" value="Integrase_catalytic"/>
</dbReference>
<name>A0A8S8XF15_9PROT</name>
<evidence type="ECO:0000256" key="5">
    <source>
        <dbReference type="ARBA" id="ARBA00022908"/>
    </source>
</evidence>
<dbReference type="GO" id="GO:0051301">
    <property type="term" value="P:cell division"/>
    <property type="evidence" value="ECO:0007669"/>
    <property type="project" value="UniProtKB-KW"/>
</dbReference>
<evidence type="ECO:0000259" key="10">
    <source>
        <dbReference type="PROSITE" id="PS51898"/>
    </source>
</evidence>
<feature type="domain" description="Core-binding (CB)" evidence="11">
    <location>
        <begin position="1"/>
        <end position="79"/>
    </location>
</feature>
<dbReference type="Gene3D" id="1.10.443.10">
    <property type="entry name" value="Intergrase catalytic core"/>
    <property type="match status" value="1"/>
</dbReference>
<evidence type="ECO:0000256" key="2">
    <source>
        <dbReference type="ARBA" id="ARBA00022490"/>
    </source>
</evidence>
<dbReference type="SUPFAM" id="SSF47823">
    <property type="entry name" value="lambda integrase-like, N-terminal domain"/>
    <property type="match status" value="1"/>
</dbReference>
<keyword evidence="7 9" id="KW-0233">DNA recombination</keyword>
<evidence type="ECO:0000313" key="12">
    <source>
        <dbReference type="EMBL" id="GIL41204.1"/>
    </source>
</evidence>
<evidence type="ECO:0000256" key="6">
    <source>
        <dbReference type="ARBA" id="ARBA00023125"/>
    </source>
</evidence>
<evidence type="ECO:0000256" key="8">
    <source>
        <dbReference type="ARBA" id="ARBA00023306"/>
    </source>
</evidence>
<evidence type="ECO:0000259" key="11">
    <source>
        <dbReference type="PROSITE" id="PS51900"/>
    </source>
</evidence>
<dbReference type="InterPro" id="IPR013762">
    <property type="entry name" value="Integrase-like_cat_sf"/>
</dbReference>
<keyword evidence="13" id="KW-1185">Reference proteome</keyword>
<accession>A0A8S8XF15</accession>
<evidence type="ECO:0000256" key="3">
    <source>
        <dbReference type="ARBA" id="ARBA00022618"/>
    </source>
</evidence>
<dbReference type="InterPro" id="IPR011010">
    <property type="entry name" value="DNA_brk_join_enz"/>
</dbReference>
<feature type="active site" evidence="9">
    <location>
        <position position="143"/>
    </location>
</feature>
<evidence type="ECO:0000256" key="9">
    <source>
        <dbReference type="HAMAP-Rule" id="MF_01808"/>
    </source>
</evidence>
<dbReference type="PANTHER" id="PTHR30349">
    <property type="entry name" value="PHAGE INTEGRASE-RELATED"/>
    <property type="match status" value="1"/>
</dbReference>
<dbReference type="GO" id="GO:0006313">
    <property type="term" value="P:DNA transposition"/>
    <property type="evidence" value="ECO:0007669"/>
    <property type="project" value="UniProtKB-UniRule"/>
</dbReference>
<dbReference type="Proteomes" id="UP000681075">
    <property type="component" value="Unassembled WGS sequence"/>
</dbReference>
<dbReference type="EMBL" id="BOPV01000001">
    <property type="protein sequence ID" value="GIL41204.1"/>
    <property type="molecule type" value="Genomic_DNA"/>
</dbReference>
<protein>
    <recommendedName>
        <fullName evidence="9">Tyrosine recombinase XerC</fullName>
    </recommendedName>
</protein>
<comment type="subcellular location">
    <subcellularLocation>
        <location evidence="1 9">Cytoplasm</location>
    </subcellularLocation>
</comment>
<dbReference type="AlphaFoldDB" id="A0A8S8XF15"/>
<dbReference type="InterPro" id="IPR010998">
    <property type="entry name" value="Integrase_recombinase_N"/>
</dbReference>
<dbReference type="Gene3D" id="1.10.150.130">
    <property type="match status" value="1"/>
</dbReference>
<evidence type="ECO:0000256" key="1">
    <source>
        <dbReference type="ARBA" id="ARBA00004496"/>
    </source>
</evidence>
<keyword evidence="5 9" id="KW-0229">DNA integration</keyword>
<dbReference type="InterPro" id="IPR044068">
    <property type="entry name" value="CB"/>
</dbReference>
<evidence type="ECO:0000313" key="13">
    <source>
        <dbReference type="Proteomes" id="UP000681075"/>
    </source>
</evidence>
<keyword evidence="4 9" id="KW-0159">Chromosome partition</keyword>
<keyword evidence="2 9" id="KW-0963">Cytoplasm</keyword>
<dbReference type="GO" id="GO:0005737">
    <property type="term" value="C:cytoplasm"/>
    <property type="evidence" value="ECO:0007669"/>
    <property type="project" value="UniProtKB-SubCell"/>
</dbReference>
<dbReference type="InterPro" id="IPR050090">
    <property type="entry name" value="Tyrosine_recombinase_XerCD"/>
</dbReference>
<evidence type="ECO:0000256" key="4">
    <source>
        <dbReference type="ARBA" id="ARBA00022829"/>
    </source>
</evidence>
<dbReference type="GO" id="GO:0003677">
    <property type="term" value="F:DNA binding"/>
    <property type="evidence" value="ECO:0007669"/>
    <property type="project" value="UniProtKB-UniRule"/>
</dbReference>
<comment type="subunit">
    <text evidence="9">Forms a cyclic heterotetrameric complex composed of two molecules of XerC and two molecules of XerD.</text>
</comment>
<reference evidence="12" key="1">
    <citation type="submission" date="2021-02" db="EMBL/GenBank/DDBJ databases">
        <title>Genome sequence of Rhodospirillales sp. strain TMPK1 isolated from soil.</title>
        <authorList>
            <person name="Nakai R."/>
            <person name="Kusada H."/>
            <person name="Tamaki H."/>
        </authorList>
    </citation>
    <scope>NUCLEOTIDE SEQUENCE</scope>
    <source>
        <strain evidence="12">TMPK1</strain>
    </source>
</reference>
<feature type="active site" description="O-(3'-phospho-DNA)-tyrosine intermediate" evidence="9">
    <location>
        <position position="269"/>
    </location>
</feature>
<dbReference type="PROSITE" id="PS51898">
    <property type="entry name" value="TYR_RECOMBINASE"/>
    <property type="match status" value="1"/>
</dbReference>
<dbReference type="HAMAP" id="MF_01808">
    <property type="entry name" value="Recomb_XerC_XerD"/>
    <property type="match status" value="1"/>
</dbReference>
<dbReference type="InterPro" id="IPR023009">
    <property type="entry name" value="Tyrosine_recombinase_XerC/XerD"/>
</dbReference>
<proteinExistence type="inferred from homology"/>
<dbReference type="PROSITE" id="PS51900">
    <property type="entry name" value="CB"/>
    <property type="match status" value="1"/>
</dbReference>
<feature type="active site" evidence="9">
    <location>
        <position position="260"/>
    </location>
</feature>
<dbReference type="SUPFAM" id="SSF56349">
    <property type="entry name" value="DNA breaking-rejoining enzymes"/>
    <property type="match status" value="1"/>
</dbReference>
<feature type="domain" description="Tyr recombinase" evidence="10">
    <location>
        <begin position="100"/>
        <end position="282"/>
    </location>
</feature>
<feature type="active site" evidence="9">
    <location>
        <position position="234"/>
    </location>
</feature>
<keyword evidence="6 9" id="KW-0238">DNA-binding</keyword>
<evidence type="ECO:0000256" key="7">
    <source>
        <dbReference type="ARBA" id="ARBA00023172"/>
    </source>
</evidence>
<keyword evidence="3 9" id="KW-0132">Cell division</keyword>
<feature type="active site" evidence="9">
    <location>
        <position position="166"/>
    </location>
</feature>
<dbReference type="Pfam" id="PF02899">
    <property type="entry name" value="Phage_int_SAM_1"/>
    <property type="match status" value="1"/>
</dbReference>
<comment type="caution">
    <text evidence="12">The sequence shown here is derived from an EMBL/GenBank/DDBJ whole genome shotgun (WGS) entry which is preliminary data.</text>
</comment>
<comment type="function">
    <text evidence="9">Site-specific tyrosine recombinase, which acts by catalyzing the cutting and rejoining of the recombining DNA molecules. The XerC-XerD complex is essential to convert dimers of the bacterial chromosome into monomers to permit their segregation at cell division. It also contributes to the segregational stability of plasmids.</text>
</comment>
<feature type="active site" evidence="9">
    <location>
        <position position="237"/>
    </location>
</feature>
<dbReference type="Pfam" id="PF00589">
    <property type="entry name" value="Phage_integrase"/>
    <property type="match status" value="1"/>
</dbReference>